<dbReference type="InterPro" id="IPR029069">
    <property type="entry name" value="HotDog_dom_sf"/>
</dbReference>
<dbReference type="InterPro" id="IPR050965">
    <property type="entry name" value="UPF0336/Enoyl-CoA_hydratase"/>
</dbReference>
<dbReference type="GO" id="GO:0018812">
    <property type="term" value="F:3-hydroxyacyl-CoA dehydratase activity"/>
    <property type="evidence" value="ECO:0007669"/>
    <property type="project" value="UniProtKB-EC"/>
</dbReference>
<name>A0A644W248_9ZZZZ</name>
<evidence type="ECO:0000259" key="1">
    <source>
        <dbReference type="Pfam" id="PF01575"/>
    </source>
</evidence>
<reference evidence="2" key="1">
    <citation type="submission" date="2019-08" db="EMBL/GenBank/DDBJ databases">
        <authorList>
            <person name="Kucharzyk K."/>
            <person name="Murdoch R.W."/>
            <person name="Higgins S."/>
            <person name="Loffler F."/>
        </authorList>
    </citation>
    <scope>NUCLEOTIDE SEQUENCE</scope>
</reference>
<dbReference type="Pfam" id="PF01575">
    <property type="entry name" value="MaoC_dehydratas"/>
    <property type="match status" value="1"/>
</dbReference>
<gene>
    <name evidence="2" type="primary">phaJ_5</name>
    <name evidence="2" type="ORF">SDC9_43989</name>
</gene>
<dbReference type="PANTHER" id="PTHR43437">
    <property type="entry name" value="HYDROXYACYL-THIOESTER DEHYDRATASE TYPE 2, MITOCHONDRIAL-RELATED"/>
    <property type="match status" value="1"/>
</dbReference>
<proteinExistence type="predicted"/>
<accession>A0A644W248</accession>
<dbReference type="InterPro" id="IPR002539">
    <property type="entry name" value="MaoC-like_dom"/>
</dbReference>
<dbReference type="EC" id="4.2.1.119" evidence="2"/>
<sequence>MKISELAVGESASITRMVTDSDVNKFAEVTGDYNLIHMDEEWAAATPQKGRIVHGMLLASFISAVIAMKLPGAGTIIQGQELRFMLPARIGDEITATVRVREVLTEYNTAILAISCTNQEGRKLVTGIATVLPPTESQN</sequence>
<dbReference type="EMBL" id="VSSQ01000574">
    <property type="protein sequence ID" value="MPL97794.1"/>
    <property type="molecule type" value="Genomic_DNA"/>
</dbReference>
<dbReference type="PANTHER" id="PTHR43437:SF3">
    <property type="entry name" value="HYDROXYACYL-THIOESTER DEHYDRATASE TYPE 2, MITOCHONDRIAL"/>
    <property type="match status" value="1"/>
</dbReference>
<dbReference type="CDD" id="cd03449">
    <property type="entry name" value="R_hydratase"/>
    <property type="match status" value="1"/>
</dbReference>
<dbReference type="GO" id="GO:0019171">
    <property type="term" value="F:(3R)-hydroxyacyl-[acyl-carrier-protein] dehydratase activity"/>
    <property type="evidence" value="ECO:0007669"/>
    <property type="project" value="TreeGrafter"/>
</dbReference>
<dbReference type="SUPFAM" id="SSF54637">
    <property type="entry name" value="Thioesterase/thiol ester dehydrase-isomerase"/>
    <property type="match status" value="1"/>
</dbReference>
<evidence type="ECO:0000313" key="2">
    <source>
        <dbReference type="EMBL" id="MPL97794.1"/>
    </source>
</evidence>
<protein>
    <submittedName>
        <fullName evidence="2">(R)-specific enoyl-CoA hydratase</fullName>
        <ecNumber evidence="2">4.2.1.119</ecNumber>
    </submittedName>
</protein>
<feature type="domain" description="MaoC-like" evidence="1">
    <location>
        <begin position="14"/>
        <end position="102"/>
    </location>
</feature>
<dbReference type="Gene3D" id="3.10.129.10">
    <property type="entry name" value="Hotdog Thioesterase"/>
    <property type="match status" value="1"/>
</dbReference>
<dbReference type="AlphaFoldDB" id="A0A644W248"/>
<dbReference type="GO" id="GO:0006633">
    <property type="term" value="P:fatty acid biosynthetic process"/>
    <property type="evidence" value="ECO:0007669"/>
    <property type="project" value="TreeGrafter"/>
</dbReference>
<comment type="caution">
    <text evidence="2">The sequence shown here is derived from an EMBL/GenBank/DDBJ whole genome shotgun (WGS) entry which is preliminary data.</text>
</comment>
<organism evidence="2">
    <name type="scientific">bioreactor metagenome</name>
    <dbReference type="NCBI Taxonomy" id="1076179"/>
    <lineage>
        <taxon>unclassified sequences</taxon>
        <taxon>metagenomes</taxon>
        <taxon>ecological metagenomes</taxon>
    </lineage>
</organism>
<keyword evidence="2" id="KW-0456">Lyase</keyword>